<comment type="caution">
    <text evidence="1">The sequence shown here is derived from an EMBL/GenBank/DDBJ whole genome shotgun (WGS) entry which is preliminary data.</text>
</comment>
<protein>
    <submittedName>
        <fullName evidence="1">Uncharacterized protein</fullName>
    </submittedName>
</protein>
<evidence type="ECO:0000313" key="2">
    <source>
        <dbReference type="Proteomes" id="UP000016511"/>
    </source>
</evidence>
<sequence>MPQPGGTARAAFCLSQAGPQNIWVEAKRETIAVLFRLAGQSLGKGDERP</sequence>
<feature type="non-terminal residue" evidence="1">
    <location>
        <position position="49"/>
    </location>
</feature>
<name>U1X148_ANEAE</name>
<dbReference type="Proteomes" id="UP000016511">
    <property type="component" value="Unassembled WGS sequence"/>
</dbReference>
<evidence type="ECO:0000313" key="1">
    <source>
        <dbReference type="EMBL" id="ERI08243.1"/>
    </source>
</evidence>
<keyword evidence="2" id="KW-1185">Reference proteome</keyword>
<dbReference type="AlphaFoldDB" id="U1X148"/>
<gene>
    <name evidence="1" type="ORF">HMPREF0083_03676</name>
</gene>
<accession>U1X148</accession>
<dbReference type="HOGENOM" id="CLU_3145917_0_0_9"/>
<proteinExistence type="predicted"/>
<organism evidence="1 2">
    <name type="scientific">Aneurinibacillus aneurinilyticus ATCC 12856</name>
    <dbReference type="NCBI Taxonomy" id="649747"/>
    <lineage>
        <taxon>Bacteria</taxon>
        <taxon>Bacillati</taxon>
        <taxon>Bacillota</taxon>
        <taxon>Bacilli</taxon>
        <taxon>Bacillales</taxon>
        <taxon>Paenibacillaceae</taxon>
        <taxon>Aneurinibacillus group</taxon>
        <taxon>Aneurinibacillus</taxon>
    </lineage>
</organism>
<dbReference type="EMBL" id="AWSJ01000220">
    <property type="protein sequence ID" value="ERI08243.1"/>
    <property type="molecule type" value="Genomic_DNA"/>
</dbReference>
<reference evidence="1 2" key="1">
    <citation type="submission" date="2013-08" db="EMBL/GenBank/DDBJ databases">
        <authorList>
            <person name="Weinstock G."/>
            <person name="Sodergren E."/>
            <person name="Wylie T."/>
            <person name="Fulton L."/>
            <person name="Fulton R."/>
            <person name="Fronick C."/>
            <person name="O'Laughlin M."/>
            <person name="Godfrey J."/>
            <person name="Miner T."/>
            <person name="Herter B."/>
            <person name="Appelbaum E."/>
            <person name="Cordes M."/>
            <person name="Lek S."/>
            <person name="Wollam A."/>
            <person name="Pepin K.H."/>
            <person name="Palsikar V.B."/>
            <person name="Mitreva M."/>
            <person name="Wilson R.K."/>
        </authorList>
    </citation>
    <scope>NUCLEOTIDE SEQUENCE [LARGE SCALE GENOMIC DNA]</scope>
    <source>
        <strain evidence="1 2">ATCC 12856</strain>
    </source>
</reference>